<evidence type="ECO:0000313" key="6">
    <source>
        <dbReference type="Proteomes" id="UP000515146"/>
    </source>
</evidence>
<keyword evidence="6" id="KW-1185">Reference proteome</keyword>
<dbReference type="RefSeq" id="XP_027196296.1">
    <property type="nucleotide sequence ID" value="XM_027340495.1"/>
</dbReference>
<dbReference type="Gene3D" id="2.10.90.10">
    <property type="entry name" value="Cystine-knot cytokines"/>
    <property type="match status" value="1"/>
</dbReference>
<organism evidence="6 7">
    <name type="scientific">Dermatophagoides pteronyssinus</name>
    <name type="common">European house dust mite</name>
    <dbReference type="NCBI Taxonomy" id="6956"/>
    <lineage>
        <taxon>Eukaryota</taxon>
        <taxon>Metazoa</taxon>
        <taxon>Ecdysozoa</taxon>
        <taxon>Arthropoda</taxon>
        <taxon>Chelicerata</taxon>
        <taxon>Arachnida</taxon>
        <taxon>Acari</taxon>
        <taxon>Acariformes</taxon>
        <taxon>Sarcoptiformes</taxon>
        <taxon>Astigmata</taxon>
        <taxon>Psoroptidia</taxon>
        <taxon>Analgoidea</taxon>
        <taxon>Pyroglyphidae</taxon>
        <taxon>Dermatophagoidinae</taxon>
        <taxon>Dermatophagoides</taxon>
    </lineage>
</organism>
<protein>
    <submittedName>
        <fullName evidence="7">Uncharacterized protein LOC113790793</fullName>
    </submittedName>
</protein>
<dbReference type="OMA" id="DMFFEDY"/>
<dbReference type="KEGG" id="dpte:113790793"/>
<accession>A0A6P6XTX8</accession>
<dbReference type="PANTHER" id="PTHR23199:SF12">
    <property type="entry name" value="NEUROTROPHIN 1-RELATED"/>
    <property type="match status" value="1"/>
</dbReference>
<keyword evidence="4" id="KW-1133">Transmembrane helix</keyword>
<evidence type="ECO:0000256" key="4">
    <source>
        <dbReference type="SAM" id="Phobius"/>
    </source>
</evidence>
<dbReference type="GO" id="GO:0005121">
    <property type="term" value="F:Toll binding"/>
    <property type="evidence" value="ECO:0007669"/>
    <property type="project" value="TreeGrafter"/>
</dbReference>
<dbReference type="OrthoDB" id="6359065at2759"/>
<feature type="transmembrane region" description="Helical" evidence="4">
    <location>
        <begin position="12"/>
        <end position="32"/>
    </location>
</feature>
<dbReference type="InterPro" id="IPR029034">
    <property type="entry name" value="Cystine-knot_cytokine"/>
</dbReference>
<evidence type="ECO:0000256" key="3">
    <source>
        <dbReference type="ARBA" id="ARBA00023180"/>
    </source>
</evidence>
<evidence type="ECO:0000259" key="5">
    <source>
        <dbReference type="Pfam" id="PF16077"/>
    </source>
</evidence>
<reference evidence="7" key="1">
    <citation type="submission" date="2025-08" db="UniProtKB">
        <authorList>
            <consortium name="RefSeq"/>
        </authorList>
    </citation>
    <scope>IDENTIFICATION</scope>
    <source>
        <strain evidence="7">Airmid</strain>
    </source>
</reference>
<keyword evidence="3" id="KW-0325">Glycoprotein</keyword>
<dbReference type="InParanoid" id="A0A6P6XTX8"/>
<sequence>MTNRYQSSSSSSFHQIIIWLLCCYTIIIPVRLNPLINDDNHNLSTTINDEQQQQQNVDVIISSGDSSSNDDKQQQQQLNPIAQFNDRRRDMFFEDYSIKQIQVVDTIANNTINGNGGGLININKYKSNKKKITQLPLAELSISTASTIEIMNNQSTTTTTTTTTTTPIPIELNFQLKPQRPNILLPKLEQTGRPSCLTTPDDTFCENVDNYPKSIIKQEVDFSVDQFAEIFGNKEIDGRTIMDVENDESVCGKTPRVIYPKMAKNQANQWIYVVNEVEYTQAVVAEICQRPGKPCAYMDSLPMGMSSMCKQKYSYKRLLALHPTEKRTYPDAFRFPSCCSCYIKTIDDFMARSNFRKIDKPITVVDTIEPKLSSSPESSSSSIIIMDDNNNEQSILNITMDNINISDLDLHKFETIIMTSSPLPTTTIMTPVQNQTFMIN</sequence>
<dbReference type="GO" id="GO:0045087">
    <property type="term" value="P:innate immune response"/>
    <property type="evidence" value="ECO:0007669"/>
    <property type="project" value="TreeGrafter"/>
</dbReference>
<proteinExistence type="predicted"/>
<dbReference type="Pfam" id="PF16077">
    <property type="entry name" value="Spaetzle"/>
    <property type="match status" value="1"/>
</dbReference>
<dbReference type="Proteomes" id="UP000515146">
    <property type="component" value="Unplaced"/>
</dbReference>
<dbReference type="SUPFAM" id="SSF57501">
    <property type="entry name" value="Cystine-knot cytokines"/>
    <property type="match status" value="1"/>
</dbReference>
<name>A0A6P6XTX8_DERPT</name>
<dbReference type="InterPro" id="IPR032104">
    <property type="entry name" value="Spaetzle"/>
</dbReference>
<gene>
    <name evidence="7" type="primary">LOC113790793</name>
</gene>
<evidence type="ECO:0000256" key="1">
    <source>
        <dbReference type="ARBA" id="ARBA00022729"/>
    </source>
</evidence>
<evidence type="ECO:0000313" key="7">
    <source>
        <dbReference type="RefSeq" id="XP_027196296.1"/>
    </source>
</evidence>
<keyword evidence="1" id="KW-0732">Signal</keyword>
<evidence type="ECO:0000256" key="2">
    <source>
        <dbReference type="ARBA" id="ARBA00023157"/>
    </source>
</evidence>
<feature type="domain" description="Spaetzle" evidence="5">
    <location>
        <begin position="249"/>
        <end position="343"/>
    </location>
</feature>
<keyword evidence="2" id="KW-1015">Disulfide bond</keyword>
<keyword evidence="4" id="KW-0812">Transmembrane</keyword>
<dbReference type="InterPro" id="IPR052444">
    <property type="entry name" value="Spz/Toll_ligand-like"/>
</dbReference>
<dbReference type="PANTHER" id="PTHR23199">
    <property type="entry name" value="NEUROTROPHIN 1-RELATED"/>
    <property type="match status" value="1"/>
</dbReference>
<keyword evidence="4" id="KW-0472">Membrane</keyword>
<dbReference type="AlphaFoldDB" id="A0A6P6XTX8"/>
<dbReference type="GeneID" id="113790793"/>
<dbReference type="GO" id="GO:0008083">
    <property type="term" value="F:growth factor activity"/>
    <property type="evidence" value="ECO:0007669"/>
    <property type="project" value="TreeGrafter"/>
</dbReference>
<dbReference type="GO" id="GO:0005615">
    <property type="term" value="C:extracellular space"/>
    <property type="evidence" value="ECO:0007669"/>
    <property type="project" value="UniProtKB-ARBA"/>
</dbReference>
<dbReference type="GO" id="GO:0021556">
    <property type="term" value="P:central nervous system formation"/>
    <property type="evidence" value="ECO:0007669"/>
    <property type="project" value="TreeGrafter"/>
</dbReference>